<evidence type="ECO:0000259" key="3">
    <source>
        <dbReference type="Pfam" id="PF02885"/>
    </source>
</evidence>
<dbReference type="Proteomes" id="UP000321039">
    <property type="component" value="Unassembled WGS sequence"/>
</dbReference>
<dbReference type="SUPFAM" id="SSF52418">
    <property type="entry name" value="Nucleoside phosphorylase/phosphoribosyltransferase catalytic domain"/>
    <property type="match status" value="1"/>
</dbReference>
<keyword evidence="5" id="KW-1185">Reference proteome</keyword>
<keyword evidence="2 4" id="KW-0808">Transferase</keyword>
<comment type="caution">
    <text evidence="4">The sequence shown here is derived from an EMBL/GenBank/DDBJ whole genome shotgun (WGS) entry which is preliminary data.</text>
</comment>
<dbReference type="InterPro" id="IPR036320">
    <property type="entry name" value="Glycosyl_Trfase_fam3_N_dom_sf"/>
</dbReference>
<accession>A0A5C8ZX61</accession>
<dbReference type="Gene3D" id="3.40.1030.10">
    <property type="entry name" value="Nucleoside phosphorylase/phosphoribosyltransferase catalytic domain"/>
    <property type="match status" value="1"/>
</dbReference>
<dbReference type="AlphaFoldDB" id="A0A5C8ZX61"/>
<dbReference type="RefSeq" id="WP_148069039.1">
    <property type="nucleotide sequence ID" value="NZ_VRZA01000004.1"/>
</dbReference>
<gene>
    <name evidence="4" type="ORF">FV139_13905</name>
</gene>
<dbReference type="PANTHER" id="PTHR43285">
    <property type="entry name" value="ANTHRANILATE PHOSPHORIBOSYLTRANSFERASE"/>
    <property type="match status" value="1"/>
</dbReference>
<dbReference type="InterPro" id="IPR017459">
    <property type="entry name" value="Glycosyl_Trfase_fam3_N_dom"/>
</dbReference>
<evidence type="ECO:0000313" key="5">
    <source>
        <dbReference type="Proteomes" id="UP000321039"/>
    </source>
</evidence>
<protein>
    <submittedName>
        <fullName evidence="4">Glycosyl transferase family protein</fullName>
    </submittedName>
</protein>
<name>A0A5C8ZX61_9GAMM</name>
<dbReference type="PANTHER" id="PTHR43285:SF4">
    <property type="entry name" value="TRANSFERASE"/>
    <property type="match status" value="1"/>
</dbReference>
<dbReference type="GO" id="GO:0005829">
    <property type="term" value="C:cytosol"/>
    <property type="evidence" value="ECO:0007669"/>
    <property type="project" value="TreeGrafter"/>
</dbReference>
<dbReference type="SUPFAM" id="SSF47648">
    <property type="entry name" value="Nucleoside phosphorylase/phosphoribosyltransferase N-terminal domain"/>
    <property type="match status" value="1"/>
</dbReference>
<sequence length="341" mass="37184">MASAPLAAVTAEHPFAPYVRILGKGKTGTRSLTQDEARDAFGMILRGEVEPLQLGAFLMLLRVKEESGAELAGFVEACRDCMEPNAPTGAADLDWSSYAGKKHQHPWFLLAILLLNQAGYRVFLHGAGGHTAGRLYTEQAMAQLGLPVANNWQQVDAQLAGEGLSYLSLEHFCPGLYQIMQFKSLLGLRSPVNTFARMLNPLNAPASIQSIFHPAYAALHLEADRLLGQPASLVFKGDSGEVEVKPQANTRLLFQRQGEGIEATFQRALGDRVAAVEQPDVAPLRSLWRDEERNEYGLLATLSTCASALMLLRPELEASEATVEAERLWHARDAARLPACP</sequence>
<dbReference type="NCBIfam" id="NF006564">
    <property type="entry name" value="PRK09071.1"/>
    <property type="match status" value="1"/>
</dbReference>
<feature type="domain" description="Glycosyl transferase family 3 N-terminal" evidence="3">
    <location>
        <begin position="26"/>
        <end position="80"/>
    </location>
</feature>
<dbReference type="GO" id="GO:0004048">
    <property type="term" value="F:anthranilate phosphoribosyltransferase activity"/>
    <property type="evidence" value="ECO:0007669"/>
    <property type="project" value="InterPro"/>
</dbReference>
<dbReference type="EMBL" id="VRZA01000004">
    <property type="protein sequence ID" value="TXS93038.1"/>
    <property type="molecule type" value="Genomic_DNA"/>
</dbReference>
<evidence type="ECO:0000256" key="2">
    <source>
        <dbReference type="ARBA" id="ARBA00022679"/>
    </source>
</evidence>
<keyword evidence="1" id="KW-0328">Glycosyltransferase</keyword>
<dbReference type="Gene3D" id="1.20.970.10">
    <property type="entry name" value="Transferase, Pyrimidine Nucleoside Phosphorylase, Chain C"/>
    <property type="match status" value="1"/>
</dbReference>
<proteinExistence type="predicted"/>
<dbReference type="InterPro" id="IPR005940">
    <property type="entry name" value="Anthranilate_Pribosyl_Tfrase"/>
</dbReference>
<dbReference type="Pfam" id="PF02885">
    <property type="entry name" value="Glycos_trans_3N"/>
    <property type="match status" value="1"/>
</dbReference>
<reference evidence="4 5" key="1">
    <citation type="submission" date="2019-08" db="EMBL/GenBank/DDBJ databases">
        <title>Parahaliea maris sp. nov., isolated from the surface seawater.</title>
        <authorList>
            <person name="Liu Y."/>
        </authorList>
    </citation>
    <scope>NUCLEOTIDE SEQUENCE [LARGE SCALE GENOMIC DNA]</scope>
    <source>
        <strain evidence="4 5">HSLHS9</strain>
    </source>
</reference>
<dbReference type="InterPro" id="IPR035902">
    <property type="entry name" value="Nuc_phospho_transferase"/>
</dbReference>
<evidence type="ECO:0000256" key="1">
    <source>
        <dbReference type="ARBA" id="ARBA00022676"/>
    </source>
</evidence>
<evidence type="ECO:0000313" key="4">
    <source>
        <dbReference type="EMBL" id="TXS93038.1"/>
    </source>
</evidence>
<organism evidence="4 5">
    <name type="scientific">Parahaliea maris</name>
    <dbReference type="NCBI Taxonomy" id="2716870"/>
    <lineage>
        <taxon>Bacteria</taxon>
        <taxon>Pseudomonadati</taxon>
        <taxon>Pseudomonadota</taxon>
        <taxon>Gammaproteobacteria</taxon>
        <taxon>Cellvibrionales</taxon>
        <taxon>Halieaceae</taxon>
        <taxon>Parahaliea</taxon>
    </lineage>
</organism>
<dbReference type="GO" id="GO:0000162">
    <property type="term" value="P:L-tryptophan biosynthetic process"/>
    <property type="evidence" value="ECO:0007669"/>
    <property type="project" value="InterPro"/>
</dbReference>